<dbReference type="InterPro" id="IPR029045">
    <property type="entry name" value="ClpP/crotonase-like_dom_sf"/>
</dbReference>
<reference evidence="39 40" key="1">
    <citation type="submission" date="2019-04" db="EMBL/GenBank/DDBJ databases">
        <authorList>
            <consortium name="Wellcome Sanger Institute Data Sharing"/>
        </authorList>
    </citation>
    <scope>NUCLEOTIDE SEQUENCE [LARGE SCALE GENOMIC DNA]</scope>
</reference>
<comment type="subunit">
    <text evidence="5">Monomer.</text>
</comment>
<evidence type="ECO:0000256" key="6">
    <source>
        <dbReference type="ARBA" id="ARBA00012064"/>
    </source>
</evidence>
<dbReference type="FunFam" id="1.10.1040.50:FF:000006">
    <property type="entry name" value="Peroxisomal bifunctional enzyme"/>
    <property type="match status" value="1"/>
</dbReference>
<dbReference type="FunFam" id="3.90.226.10:FF:000052">
    <property type="entry name" value="Peroxisomal bifunctional enzyme"/>
    <property type="match status" value="1"/>
</dbReference>
<reference evidence="39" key="3">
    <citation type="submission" date="2025-09" db="UniProtKB">
        <authorList>
            <consortium name="Ensembl"/>
        </authorList>
    </citation>
    <scope>IDENTIFICATION</scope>
</reference>
<evidence type="ECO:0000256" key="21">
    <source>
        <dbReference type="ARBA" id="ARBA00035959"/>
    </source>
</evidence>
<comment type="catalytic activity">
    <reaction evidence="23">
        <text>(3E)-hexenoyl-CoA = (2E)-hexenoyl-CoA</text>
        <dbReference type="Rhea" id="RHEA:45736"/>
        <dbReference type="ChEBI" id="CHEBI:62077"/>
        <dbReference type="ChEBI" id="CHEBI:84790"/>
    </reaction>
    <physiologicalReaction direction="left-to-right" evidence="23">
        <dbReference type="Rhea" id="RHEA:45737"/>
    </physiologicalReaction>
</comment>
<evidence type="ECO:0000259" key="37">
    <source>
        <dbReference type="Pfam" id="PF00725"/>
    </source>
</evidence>
<dbReference type="EC" id="5.3.3.8" evidence="6"/>
<evidence type="ECO:0000256" key="30">
    <source>
        <dbReference type="ARBA" id="ARBA00039632"/>
    </source>
</evidence>
<evidence type="ECO:0000256" key="27">
    <source>
        <dbReference type="ARBA" id="ARBA00036656"/>
    </source>
</evidence>
<evidence type="ECO:0000256" key="18">
    <source>
        <dbReference type="ARBA" id="ARBA00035863"/>
    </source>
</evidence>
<protein>
    <recommendedName>
        <fullName evidence="30">Peroxisomal bifunctional enzyme</fullName>
        <ecNumber evidence="8">1.1.1.35</ecNumber>
        <ecNumber evidence="7">4.2.1.17</ecNumber>
        <ecNumber evidence="6">5.3.3.8</ecNumber>
    </recommendedName>
    <alternativeName>
        <fullName evidence="31">Multifunctional enzyme 1</fullName>
    </alternativeName>
</protein>
<comment type="subcellular location">
    <subcellularLocation>
        <location evidence="2">Peroxisome</location>
    </subcellularLocation>
</comment>
<comment type="catalytic activity">
    <reaction evidence="32">
        <text>(3S)-hydroxyhexadecanoyl-CoA + NAD(+) = 3-oxohexadecanoyl-CoA + NADH + H(+)</text>
        <dbReference type="Rhea" id="RHEA:31159"/>
        <dbReference type="ChEBI" id="CHEBI:15378"/>
        <dbReference type="ChEBI" id="CHEBI:57349"/>
        <dbReference type="ChEBI" id="CHEBI:57540"/>
        <dbReference type="ChEBI" id="CHEBI:57945"/>
        <dbReference type="ChEBI" id="CHEBI:62613"/>
    </reaction>
    <physiologicalReaction direction="left-to-right" evidence="32">
        <dbReference type="Rhea" id="RHEA:31160"/>
    </physiologicalReaction>
</comment>
<keyword evidence="16" id="KW-0511">Multifunctional enzyme</keyword>
<dbReference type="Gene3D" id="1.10.1040.50">
    <property type="match status" value="1"/>
</dbReference>
<evidence type="ECO:0000256" key="17">
    <source>
        <dbReference type="ARBA" id="ARBA00035760"/>
    </source>
</evidence>
<dbReference type="CDD" id="cd06558">
    <property type="entry name" value="crotonase-like"/>
    <property type="match status" value="1"/>
</dbReference>
<dbReference type="EC" id="1.1.1.35" evidence="8"/>
<comment type="pathway">
    <text evidence="3">Lipid metabolism; fatty acid beta-oxidation.</text>
</comment>
<dbReference type="InterPro" id="IPR006108">
    <property type="entry name" value="3HC_DH_C"/>
</dbReference>
<comment type="catalytic activity">
    <reaction evidence="20">
        <text>a (3E)-enoyl-CoA = a 4-saturated (2E)-enoyl-CoA</text>
        <dbReference type="Rhea" id="RHEA:45228"/>
        <dbReference type="ChEBI" id="CHEBI:58521"/>
        <dbReference type="ChEBI" id="CHEBI:85097"/>
        <dbReference type="EC" id="5.3.3.8"/>
    </reaction>
    <physiologicalReaction direction="left-to-right" evidence="20">
        <dbReference type="Rhea" id="RHEA:45229"/>
    </physiologicalReaction>
</comment>
<comment type="similarity">
    <text evidence="4">In the N-terminal section; belongs to the enoyl-CoA hydratase/isomerase family.</text>
</comment>
<dbReference type="PROSITE" id="PS00067">
    <property type="entry name" value="3HCDH"/>
    <property type="match status" value="1"/>
</dbReference>
<evidence type="ECO:0000256" key="11">
    <source>
        <dbReference type="ARBA" id="ARBA00023027"/>
    </source>
</evidence>
<evidence type="ECO:0000256" key="36">
    <source>
        <dbReference type="RuleBase" id="RU003707"/>
    </source>
</evidence>
<dbReference type="Gene3D" id="3.90.226.10">
    <property type="entry name" value="2-enoyl-CoA Hydratase, Chain A, domain 1"/>
    <property type="match status" value="1"/>
</dbReference>
<keyword evidence="12" id="KW-0443">Lipid metabolism</keyword>
<keyword evidence="13" id="KW-0576">Peroxisome</keyword>
<comment type="catalytic activity">
    <reaction evidence="27">
        <text>(3E)-decenoyl-CoA = (2E)-decenoyl-CoA</text>
        <dbReference type="Rhea" id="RHEA:45752"/>
        <dbReference type="ChEBI" id="CHEBI:61406"/>
        <dbReference type="ChEBI" id="CHEBI:84793"/>
    </reaction>
    <physiologicalReaction direction="left-to-right" evidence="27">
        <dbReference type="Rhea" id="RHEA:45753"/>
    </physiologicalReaction>
</comment>
<evidence type="ECO:0000256" key="33">
    <source>
        <dbReference type="ARBA" id="ARBA00048361"/>
    </source>
</evidence>
<comment type="catalytic activity">
    <reaction evidence="24">
        <text>(3S)-hydroxyhexanoyl-CoA = (2E)-hexenoyl-CoA + H2O</text>
        <dbReference type="Rhea" id="RHEA:30547"/>
        <dbReference type="ChEBI" id="CHEBI:15377"/>
        <dbReference type="ChEBI" id="CHEBI:62075"/>
        <dbReference type="ChEBI" id="CHEBI:62077"/>
    </reaction>
    <physiologicalReaction direction="right-to-left" evidence="24">
        <dbReference type="Rhea" id="RHEA:30549"/>
    </physiologicalReaction>
</comment>
<dbReference type="Gene3D" id="3.40.50.720">
    <property type="entry name" value="NAD(P)-binding Rossmann-like Domain"/>
    <property type="match status" value="1"/>
</dbReference>
<evidence type="ECO:0000313" key="39">
    <source>
        <dbReference type="Ensembl" id="ENSSFOP00015020454.2"/>
    </source>
</evidence>
<feature type="domain" description="3-hydroxyacyl-CoA dehydrogenase C-terminal" evidence="37">
    <location>
        <begin position="478"/>
        <end position="582"/>
    </location>
</feature>
<comment type="catalytic activity">
    <reaction evidence="1">
        <text>(3S)-hydroxyhexadecanoyl-CoA = (2E)-hexadecenoyl-CoA + H2O</text>
        <dbReference type="Rhea" id="RHEA:31163"/>
        <dbReference type="ChEBI" id="CHEBI:15377"/>
        <dbReference type="ChEBI" id="CHEBI:61526"/>
        <dbReference type="ChEBI" id="CHEBI:62613"/>
    </reaction>
    <physiologicalReaction direction="right-to-left" evidence="1">
        <dbReference type="Rhea" id="RHEA:31165"/>
    </physiologicalReaction>
</comment>
<evidence type="ECO:0000256" key="13">
    <source>
        <dbReference type="ARBA" id="ARBA00023140"/>
    </source>
</evidence>
<dbReference type="RefSeq" id="XP_029112890.1">
    <property type="nucleotide sequence ID" value="XM_029257057.1"/>
</dbReference>
<comment type="catalytic activity">
    <reaction evidence="25">
        <text>(2S,3S)-3-hydroxy-2-methylbutanoyl-CoA = (2E)-2-methylbut-2-enoyl-CoA + H2O</text>
        <dbReference type="Rhea" id="RHEA:31119"/>
        <dbReference type="ChEBI" id="CHEBI:15377"/>
        <dbReference type="ChEBI" id="CHEBI:57312"/>
        <dbReference type="ChEBI" id="CHEBI:57337"/>
    </reaction>
    <physiologicalReaction direction="right-to-left" evidence="25">
        <dbReference type="Rhea" id="RHEA:31121"/>
    </physiologicalReaction>
</comment>
<dbReference type="PANTHER" id="PTHR23309:SF49">
    <property type="entry name" value="PEROXISOMAL BIFUNCTIONAL ENZYME"/>
    <property type="match status" value="1"/>
</dbReference>
<evidence type="ECO:0000256" key="3">
    <source>
        <dbReference type="ARBA" id="ARBA00005005"/>
    </source>
</evidence>
<comment type="catalytic activity">
    <reaction evidence="19">
        <text>a 4-saturated-(3S)-3-hydroxyacyl-CoA = a (3E)-enoyl-CoA + H2O</text>
        <dbReference type="Rhea" id="RHEA:20724"/>
        <dbReference type="ChEBI" id="CHEBI:15377"/>
        <dbReference type="ChEBI" id="CHEBI:58521"/>
        <dbReference type="ChEBI" id="CHEBI:137480"/>
        <dbReference type="EC" id="4.2.1.17"/>
    </reaction>
    <physiologicalReaction direction="left-to-right" evidence="19">
        <dbReference type="Rhea" id="RHEA:20725"/>
    </physiologicalReaction>
</comment>
<comment type="catalytic activity">
    <reaction evidence="33">
        <text>(3S)-hydroxydecanoyl-CoA + NAD(+) = 3-oxodecanoyl-CoA + NADH + H(+)</text>
        <dbReference type="Rhea" id="RHEA:31187"/>
        <dbReference type="ChEBI" id="CHEBI:15378"/>
        <dbReference type="ChEBI" id="CHEBI:57540"/>
        <dbReference type="ChEBI" id="CHEBI:57945"/>
        <dbReference type="ChEBI" id="CHEBI:62548"/>
        <dbReference type="ChEBI" id="CHEBI:62616"/>
    </reaction>
    <physiologicalReaction direction="left-to-right" evidence="33">
        <dbReference type="Rhea" id="RHEA:31188"/>
    </physiologicalReaction>
</comment>
<reference evidence="39" key="2">
    <citation type="submission" date="2025-08" db="UniProtKB">
        <authorList>
            <consortium name="Ensembl"/>
        </authorList>
    </citation>
    <scope>IDENTIFICATION</scope>
</reference>
<dbReference type="GeneID" id="108928073"/>
<dbReference type="GO" id="GO:0070403">
    <property type="term" value="F:NAD+ binding"/>
    <property type="evidence" value="ECO:0007669"/>
    <property type="project" value="InterPro"/>
</dbReference>
<comment type="similarity">
    <text evidence="29">In the C-terminal section; belongs to the 3-hydroxyacyl-CoA dehydrogenase family.</text>
</comment>
<accession>A0A8C9RQB3</accession>
<evidence type="ECO:0000256" key="8">
    <source>
        <dbReference type="ARBA" id="ARBA00013000"/>
    </source>
</evidence>
<sequence length="723" mass="77860">MAQYSRVRGSVALLRLTNPPVNALSAAVSRDLERAVRSACADSAVRVLVLRGHGGTFCGGADIRELAGLVDVPFRVGVSSLVALVDAVEAAEKPVVAAIEGVALGGGLELALGCHFRIAHGQARLGLPEVTLGLLPAAGGTQRLPRLVGFPAALELVATGRDVSAEEALALGLVDHVTDGDVEEAAVEFARRVADEPLASRRLSTRPPPRPADLDTLLQVALERAQRRARGALAPVACVQAVRAAATLPFTQGLQLEQELMAALLPSNQARAMQYCFFAQRIVGKWSLPGGANWRNSPARAVSRAAVIGLGTMGRGIAVSLVRAGIPVVAMETDEKQLRVVTAMLEREAAKQRRSPDSYLQLVQFTLERRDLGDADLVVEAVFEDLALKKRLFAELSSSCRPDTLLCSNTSALDVDALAAATRRPELVVGMHFFAPAHVMKLLEVVCGARSSPVAVATAMQLGKRLGKVSVAVANCPGFAGNRMLKPYVEQASFLLEEGATPQQVDAVLEDFGFAMGVFRMSDLSGLDVGWRVREEAGLAGPTVPPGESARRRHGCRYSPLADLLCEHGRLGQKTGRGWYLYEGPGGRAATPDPWLHDFLDQYRRRHGLRPRRIDQQEVLERCLYALANEGFRILEEGVAAGPEDIDTIYVLGYGWPAHRGGPMYHVAAVGLPAVLSRLEHFRRLHPDVPQLRPSALLRHLVAEGSPPISRWRELLKGLRSQL</sequence>
<evidence type="ECO:0000256" key="34">
    <source>
        <dbReference type="ARBA" id="ARBA00048911"/>
    </source>
</evidence>
<dbReference type="FunFam" id="3.40.50.720:FF:000009">
    <property type="entry name" value="Fatty oxidation complex, alpha subunit"/>
    <property type="match status" value="1"/>
</dbReference>
<evidence type="ECO:0000256" key="25">
    <source>
        <dbReference type="ARBA" id="ARBA00036472"/>
    </source>
</evidence>
<evidence type="ECO:0000256" key="23">
    <source>
        <dbReference type="ARBA" id="ARBA00036353"/>
    </source>
</evidence>
<name>A0A8C9RQB3_SCLFO</name>
<evidence type="ECO:0000256" key="5">
    <source>
        <dbReference type="ARBA" id="ARBA00011245"/>
    </source>
</evidence>
<dbReference type="InterPro" id="IPR018376">
    <property type="entry name" value="Enoyl-CoA_hyd/isom_CS"/>
</dbReference>
<dbReference type="GO" id="GO:0003857">
    <property type="term" value="F:(3S)-3-hydroxyacyl-CoA dehydrogenase (NAD+) activity"/>
    <property type="evidence" value="ECO:0007669"/>
    <property type="project" value="UniProtKB-EC"/>
</dbReference>
<dbReference type="InterPro" id="IPR036291">
    <property type="entry name" value="NAD(P)-bd_dom_sf"/>
</dbReference>
<dbReference type="InterPro" id="IPR006176">
    <property type="entry name" value="3-OHacyl-CoA_DH_NAD-bd"/>
</dbReference>
<evidence type="ECO:0000256" key="31">
    <source>
        <dbReference type="ARBA" id="ARBA00042031"/>
    </source>
</evidence>
<evidence type="ECO:0000256" key="12">
    <source>
        <dbReference type="ARBA" id="ARBA00023098"/>
    </source>
</evidence>
<gene>
    <name evidence="39" type="primary">EHHADH</name>
    <name evidence="39" type="synonym">ehhadh</name>
</gene>
<dbReference type="InterPro" id="IPR006180">
    <property type="entry name" value="3-OHacyl-CoA_DH_CS"/>
</dbReference>
<dbReference type="SUPFAM" id="SSF52096">
    <property type="entry name" value="ClpP/crotonase"/>
    <property type="match status" value="1"/>
</dbReference>
<evidence type="ECO:0000256" key="26">
    <source>
        <dbReference type="ARBA" id="ARBA00036570"/>
    </source>
</evidence>
<dbReference type="Pfam" id="PF02737">
    <property type="entry name" value="3HCDH_N"/>
    <property type="match status" value="1"/>
</dbReference>
<evidence type="ECO:0000256" key="35">
    <source>
        <dbReference type="ARBA" id="ARBA00049448"/>
    </source>
</evidence>
<comment type="catalytic activity">
    <reaction evidence="26">
        <text>(3E,5Z)-tetradecadienoyl-CoA = (2E,5Z)-tetradecadienoyl-CoA</text>
        <dbReference type="Rhea" id="RHEA:47464"/>
        <dbReference type="ChEBI" id="CHEBI:71586"/>
        <dbReference type="ChEBI" id="CHEBI:87701"/>
    </reaction>
    <physiologicalReaction direction="right-to-left" evidence="26">
        <dbReference type="Rhea" id="RHEA:47466"/>
    </physiologicalReaction>
</comment>
<feature type="domain" description="3-hydroxyacyl-CoA dehydrogenase NAD binding" evidence="38">
    <location>
        <begin position="305"/>
        <end position="475"/>
    </location>
</feature>
<dbReference type="GO" id="GO:0005777">
    <property type="term" value="C:peroxisome"/>
    <property type="evidence" value="ECO:0007669"/>
    <property type="project" value="UniProtKB-SubCell"/>
</dbReference>
<comment type="catalytic activity">
    <reaction evidence="18">
        <text>(3E,5Z)-octadienoyl-CoA = (2E,5Z)-octadienoyl-CoA</text>
        <dbReference type="Rhea" id="RHEA:49932"/>
        <dbReference type="ChEBI" id="CHEBI:85108"/>
        <dbReference type="ChEBI" id="CHEBI:131990"/>
    </reaction>
    <physiologicalReaction direction="right-to-left" evidence="18">
        <dbReference type="Rhea" id="RHEA:49934"/>
    </physiologicalReaction>
</comment>
<keyword evidence="15" id="KW-0456">Lyase</keyword>
<dbReference type="Proteomes" id="UP000694397">
    <property type="component" value="Chromosome 12"/>
</dbReference>
<keyword evidence="9" id="KW-0276">Fatty acid metabolism</keyword>
<comment type="catalytic activity">
    <reaction evidence="34">
        <text>a (3S)-3-hydroxyacyl-CoA + NAD(+) = a 3-oxoacyl-CoA + NADH + H(+)</text>
        <dbReference type="Rhea" id="RHEA:22432"/>
        <dbReference type="ChEBI" id="CHEBI:15378"/>
        <dbReference type="ChEBI" id="CHEBI:57318"/>
        <dbReference type="ChEBI" id="CHEBI:57540"/>
        <dbReference type="ChEBI" id="CHEBI:57945"/>
        <dbReference type="ChEBI" id="CHEBI:90726"/>
        <dbReference type="EC" id="1.1.1.35"/>
    </reaction>
    <physiologicalReaction direction="left-to-right" evidence="34">
        <dbReference type="Rhea" id="RHEA:22433"/>
    </physiologicalReaction>
</comment>
<evidence type="ECO:0000256" key="1">
    <source>
        <dbReference type="ARBA" id="ARBA00000469"/>
    </source>
</evidence>
<dbReference type="PROSITE" id="PS00166">
    <property type="entry name" value="ENOYL_COA_HYDRATASE"/>
    <property type="match status" value="1"/>
</dbReference>
<dbReference type="InterPro" id="IPR008927">
    <property type="entry name" value="6-PGluconate_DH-like_C_sf"/>
</dbReference>
<evidence type="ECO:0000256" key="9">
    <source>
        <dbReference type="ARBA" id="ARBA00022832"/>
    </source>
</evidence>
<organism evidence="39 40">
    <name type="scientific">Scleropages formosus</name>
    <name type="common">Asian bonytongue</name>
    <name type="synonym">Osteoglossum formosum</name>
    <dbReference type="NCBI Taxonomy" id="113540"/>
    <lineage>
        <taxon>Eukaryota</taxon>
        <taxon>Metazoa</taxon>
        <taxon>Chordata</taxon>
        <taxon>Craniata</taxon>
        <taxon>Vertebrata</taxon>
        <taxon>Euteleostomi</taxon>
        <taxon>Actinopterygii</taxon>
        <taxon>Neopterygii</taxon>
        <taxon>Teleostei</taxon>
        <taxon>Osteoglossocephala</taxon>
        <taxon>Osteoglossomorpha</taxon>
        <taxon>Osteoglossiformes</taxon>
        <taxon>Osteoglossidae</taxon>
        <taxon>Scleropages</taxon>
    </lineage>
</organism>
<comment type="catalytic activity">
    <reaction evidence="21">
        <text>a (3Z)-enoyl-CoA = a 4-saturated (2E)-enoyl-CoA</text>
        <dbReference type="Rhea" id="RHEA:45900"/>
        <dbReference type="ChEBI" id="CHEBI:85097"/>
        <dbReference type="ChEBI" id="CHEBI:85489"/>
        <dbReference type="EC" id="5.3.3.8"/>
    </reaction>
    <physiologicalReaction direction="left-to-right" evidence="21">
        <dbReference type="Rhea" id="RHEA:45901"/>
    </physiologicalReaction>
</comment>
<evidence type="ECO:0000256" key="7">
    <source>
        <dbReference type="ARBA" id="ARBA00012076"/>
    </source>
</evidence>
<evidence type="ECO:0000256" key="28">
    <source>
        <dbReference type="ARBA" id="ARBA00036989"/>
    </source>
</evidence>
<dbReference type="PANTHER" id="PTHR23309">
    <property type="entry name" value="3-HYDROXYACYL-COA DEHYROGENASE"/>
    <property type="match status" value="1"/>
</dbReference>
<evidence type="ECO:0000256" key="22">
    <source>
        <dbReference type="ARBA" id="ARBA00036336"/>
    </source>
</evidence>
<evidence type="ECO:0000256" key="29">
    <source>
        <dbReference type="ARBA" id="ARBA00038365"/>
    </source>
</evidence>
<evidence type="ECO:0000256" key="19">
    <source>
        <dbReference type="ARBA" id="ARBA00035909"/>
    </source>
</evidence>
<evidence type="ECO:0000256" key="24">
    <source>
        <dbReference type="ARBA" id="ARBA00036370"/>
    </source>
</evidence>
<dbReference type="Ensembl" id="ENSSFOT00015020687.2">
    <property type="protein sequence ID" value="ENSSFOP00015020454.2"/>
    <property type="gene ID" value="ENSSFOG00015013128.2"/>
</dbReference>
<comment type="similarity">
    <text evidence="36">Belongs to the enoyl-CoA hydratase/isomerase family.</text>
</comment>
<dbReference type="OrthoDB" id="2018133at2759"/>
<dbReference type="GO" id="GO:0004165">
    <property type="term" value="F:delta(3)-delta(2)-enoyl-CoA isomerase activity"/>
    <property type="evidence" value="ECO:0007669"/>
    <property type="project" value="UniProtKB-EC"/>
</dbReference>
<keyword evidence="11" id="KW-0520">NAD</keyword>
<dbReference type="EC" id="4.2.1.17" evidence="7"/>
<evidence type="ECO:0000256" key="2">
    <source>
        <dbReference type="ARBA" id="ARBA00004275"/>
    </source>
</evidence>
<evidence type="ECO:0000259" key="38">
    <source>
        <dbReference type="Pfam" id="PF02737"/>
    </source>
</evidence>
<evidence type="ECO:0000256" key="20">
    <source>
        <dbReference type="ARBA" id="ARBA00035949"/>
    </source>
</evidence>
<comment type="catalytic activity">
    <reaction evidence="28">
        <text>(2E)-hexadecenedioyl-CoA + H2O = (3S)-hydroxyhexadecanedioyl-CoA</text>
        <dbReference type="Rhea" id="RHEA:40259"/>
        <dbReference type="ChEBI" id="CHEBI:15377"/>
        <dbReference type="ChEBI" id="CHEBI:77075"/>
        <dbReference type="ChEBI" id="CHEBI:77080"/>
    </reaction>
    <physiologicalReaction direction="left-to-right" evidence="28">
        <dbReference type="Rhea" id="RHEA:40260"/>
    </physiologicalReaction>
</comment>
<feature type="domain" description="3-hydroxyacyl-CoA dehydrogenase C-terminal" evidence="37">
    <location>
        <begin position="619"/>
        <end position="705"/>
    </location>
</feature>
<dbReference type="InterPro" id="IPR001753">
    <property type="entry name" value="Enoyl-CoA_hydra/iso"/>
</dbReference>
<evidence type="ECO:0000256" key="10">
    <source>
        <dbReference type="ARBA" id="ARBA00023002"/>
    </source>
</evidence>
<evidence type="ECO:0000256" key="16">
    <source>
        <dbReference type="ARBA" id="ARBA00023268"/>
    </source>
</evidence>
<comment type="catalytic activity">
    <reaction evidence="22">
        <text>(3Z)-hexenoyl-CoA = (2E)-hexenoyl-CoA</text>
        <dbReference type="Rhea" id="RHEA:45748"/>
        <dbReference type="ChEBI" id="CHEBI:62077"/>
        <dbReference type="ChEBI" id="CHEBI:85415"/>
    </reaction>
    <physiologicalReaction direction="left-to-right" evidence="22">
        <dbReference type="Rhea" id="RHEA:45749"/>
    </physiologicalReaction>
</comment>
<dbReference type="AlphaFoldDB" id="A0A8C9RQB3"/>
<dbReference type="UniPathway" id="UPA00659"/>
<dbReference type="Pfam" id="PF00378">
    <property type="entry name" value="ECH_1"/>
    <property type="match status" value="1"/>
</dbReference>
<comment type="catalytic activity">
    <reaction evidence="17">
        <text>(3S)-hydroxydecanoyl-CoA = (2E)-decenoyl-CoA + H2O</text>
        <dbReference type="Rhea" id="RHEA:31191"/>
        <dbReference type="ChEBI" id="CHEBI:15377"/>
        <dbReference type="ChEBI" id="CHEBI:61406"/>
        <dbReference type="ChEBI" id="CHEBI:62616"/>
    </reaction>
    <physiologicalReaction direction="right-to-left" evidence="17">
        <dbReference type="Rhea" id="RHEA:31193"/>
    </physiologicalReaction>
</comment>
<keyword evidence="10" id="KW-0560">Oxidoreductase</keyword>
<dbReference type="GO" id="GO:0006635">
    <property type="term" value="P:fatty acid beta-oxidation"/>
    <property type="evidence" value="ECO:0007669"/>
    <property type="project" value="UniProtKB-UniPathway"/>
</dbReference>
<keyword evidence="40" id="KW-1185">Reference proteome</keyword>
<comment type="catalytic activity">
    <reaction evidence="35">
        <text>(3S)-hydroxyhexadecanedioyl-CoA + NAD(+) = 3-oxohexadecanedioyl-CoA + NADH + H(+)</text>
        <dbReference type="Rhea" id="RHEA:40267"/>
        <dbReference type="ChEBI" id="CHEBI:15378"/>
        <dbReference type="ChEBI" id="CHEBI:57540"/>
        <dbReference type="ChEBI" id="CHEBI:57945"/>
        <dbReference type="ChEBI" id="CHEBI:77080"/>
        <dbReference type="ChEBI" id="CHEBI:77081"/>
    </reaction>
    <physiologicalReaction direction="left-to-right" evidence="35">
        <dbReference type="Rhea" id="RHEA:40268"/>
    </physiologicalReaction>
</comment>
<evidence type="ECO:0000256" key="15">
    <source>
        <dbReference type="ARBA" id="ARBA00023239"/>
    </source>
</evidence>
<evidence type="ECO:0000256" key="14">
    <source>
        <dbReference type="ARBA" id="ARBA00023235"/>
    </source>
</evidence>
<evidence type="ECO:0000313" key="40">
    <source>
        <dbReference type="Proteomes" id="UP000694397"/>
    </source>
</evidence>
<dbReference type="KEGG" id="sfm:108928073"/>
<dbReference type="GO" id="GO:0004300">
    <property type="term" value="F:enoyl-CoA hydratase activity"/>
    <property type="evidence" value="ECO:0007669"/>
    <property type="project" value="UniProtKB-EC"/>
</dbReference>
<proteinExistence type="inferred from homology"/>
<dbReference type="GeneTree" id="ENSGT00940000157516"/>
<evidence type="ECO:0000256" key="32">
    <source>
        <dbReference type="ARBA" id="ARBA00047613"/>
    </source>
</evidence>
<evidence type="ECO:0000256" key="4">
    <source>
        <dbReference type="ARBA" id="ARBA00008750"/>
    </source>
</evidence>
<dbReference type="SUPFAM" id="SSF51735">
    <property type="entry name" value="NAD(P)-binding Rossmann-fold domains"/>
    <property type="match status" value="1"/>
</dbReference>
<dbReference type="Pfam" id="PF00725">
    <property type="entry name" value="3HCDH"/>
    <property type="match status" value="2"/>
</dbReference>
<dbReference type="SUPFAM" id="SSF48179">
    <property type="entry name" value="6-phosphogluconate dehydrogenase C-terminal domain-like"/>
    <property type="match status" value="2"/>
</dbReference>
<dbReference type="CTD" id="1962"/>
<keyword evidence="14" id="KW-0413">Isomerase</keyword>